<sequence>PSPRPGEGPKKERLLDFLRAAPSKGAVLARVASVRTRAAYSNFLRSPPVARAVDWRRVRDRGVAWARHPMNAALLVWFAFVAAGVVFVLLLMVGALDSDVPDASRRRRWTEVANQMLNALFTIMCVYQHPRLCHHLALLLRWRAPADVAELRAVYCKNCAGGVRRERLHVAVVVLLLHATCFAQYAYCALFWLFRNDRRPGLAVNLLMALGSGTPVVAGLYMVYGPLGQKIALPDSVDEEAATVKESAVARYDRTGSGRVVVSKPEWAGGLFDLADDPTVAALSLSCTFCVFGWNMERLGLGNMYVHAFTFALLCAAPLLVFAVAALSIRDATLGYLVGAAGALLSVLGLTYGGFWRTRMRKRFGLPADDRFCAPVCGGRRTTVAAADYAKWLLCAPCALAQEVRTGNFYDVEGDGLYVKGEGGVEEERRPAMAPLEREGSLAALAMMRLHVQLEGNCSHKVMALRSVMFVVSTPGNPPPPPQRRQLRQPPPTPHRQTAPRPPPPSRHPRRPLHVPPSRALLLRPPPPCPPPILPLSQTLPPGLAGSPQVRLPPPQPSQSRRAAARALPQAPFRLHPSHSHVPAKSVR</sequence>
<feature type="compositionally biased region" description="Pro residues" evidence="1">
    <location>
        <begin position="524"/>
        <end position="534"/>
    </location>
</feature>
<evidence type="ECO:0000256" key="2">
    <source>
        <dbReference type="SAM" id="Phobius"/>
    </source>
</evidence>
<dbReference type="PANTHER" id="PTHR31045:SF16">
    <property type="entry name" value="OS12G0109633 PROTEIN"/>
    <property type="match status" value="1"/>
</dbReference>
<feature type="region of interest" description="Disordered" evidence="1">
    <location>
        <begin position="474"/>
        <end position="588"/>
    </location>
</feature>
<accession>A0A453KDS7</accession>
<feature type="transmembrane region" description="Helical" evidence="2">
    <location>
        <begin position="74"/>
        <end position="96"/>
    </location>
</feature>
<dbReference type="Gramene" id="AET5Gv20385700.2">
    <property type="protein sequence ID" value="AET5Gv20385700.2"/>
    <property type="gene ID" value="AET5Gv20385700"/>
</dbReference>
<evidence type="ECO:0000313" key="3">
    <source>
        <dbReference type="EnsemblPlants" id="AET5Gv20385700.2"/>
    </source>
</evidence>
<feature type="transmembrane region" description="Helical" evidence="2">
    <location>
        <begin position="170"/>
        <end position="194"/>
    </location>
</feature>
<organism evidence="3 4">
    <name type="scientific">Aegilops tauschii subsp. strangulata</name>
    <name type="common">Goatgrass</name>
    <dbReference type="NCBI Taxonomy" id="200361"/>
    <lineage>
        <taxon>Eukaryota</taxon>
        <taxon>Viridiplantae</taxon>
        <taxon>Streptophyta</taxon>
        <taxon>Embryophyta</taxon>
        <taxon>Tracheophyta</taxon>
        <taxon>Spermatophyta</taxon>
        <taxon>Magnoliopsida</taxon>
        <taxon>Liliopsida</taxon>
        <taxon>Poales</taxon>
        <taxon>Poaceae</taxon>
        <taxon>BOP clade</taxon>
        <taxon>Pooideae</taxon>
        <taxon>Triticodae</taxon>
        <taxon>Triticeae</taxon>
        <taxon>Triticinae</taxon>
        <taxon>Aegilops</taxon>
    </lineage>
</organism>
<feature type="transmembrane region" description="Helical" evidence="2">
    <location>
        <begin position="335"/>
        <end position="355"/>
    </location>
</feature>
<proteinExistence type="predicted"/>
<reference evidence="3" key="5">
    <citation type="journal article" date="2021" name="G3 (Bethesda)">
        <title>Aegilops tauschii genome assembly Aet v5.0 features greater sequence contiguity and improved annotation.</title>
        <authorList>
            <person name="Wang L."/>
            <person name="Zhu T."/>
            <person name="Rodriguez J.C."/>
            <person name="Deal K.R."/>
            <person name="Dubcovsky J."/>
            <person name="McGuire P.E."/>
            <person name="Lux T."/>
            <person name="Spannagl M."/>
            <person name="Mayer K.F.X."/>
            <person name="Baldrich P."/>
            <person name="Meyers B.C."/>
            <person name="Huo N."/>
            <person name="Gu Y.Q."/>
            <person name="Zhou H."/>
            <person name="Devos K.M."/>
            <person name="Bennetzen J.L."/>
            <person name="Unver T."/>
            <person name="Budak H."/>
            <person name="Gulick P.J."/>
            <person name="Galiba G."/>
            <person name="Kalapos B."/>
            <person name="Nelson D.R."/>
            <person name="Li P."/>
            <person name="You F.M."/>
            <person name="Luo M.C."/>
            <person name="Dvorak J."/>
        </authorList>
    </citation>
    <scope>NUCLEOTIDE SEQUENCE [LARGE SCALE GENOMIC DNA]</scope>
    <source>
        <strain evidence="3">cv. AL8/78</strain>
    </source>
</reference>
<keyword evidence="4" id="KW-1185">Reference proteome</keyword>
<feature type="compositionally biased region" description="Low complexity" evidence="1">
    <location>
        <begin position="558"/>
        <end position="575"/>
    </location>
</feature>
<reference evidence="4" key="1">
    <citation type="journal article" date="2014" name="Science">
        <title>Ancient hybridizations among the ancestral genomes of bread wheat.</title>
        <authorList>
            <consortium name="International Wheat Genome Sequencing Consortium,"/>
            <person name="Marcussen T."/>
            <person name="Sandve S.R."/>
            <person name="Heier L."/>
            <person name="Spannagl M."/>
            <person name="Pfeifer M."/>
            <person name="Jakobsen K.S."/>
            <person name="Wulff B.B."/>
            <person name="Steuernagel B."/>
            <person name="Mayer K.F."/>
            <person name="Olsen O.A."/>
        </authorList>
    </citation>
    <scope>NUCLEOTIDE SEQUENCE [LARGE SCALE GENOMIC DNA]</scope>
    <source>
        <strain evidence="4">cv. AL8/78</strain>
    </source>
</reference>
<reference evidence="3" key="4">
    <citation type="submission" date="2019-03" db="UniProtKB">
        <authorList>
            <consortium name="EnsemblPlants"/>
        </authorList>
    </citation>
    <scope>IDENTIFICATION</scope>
</reference>
<dbReference type="GO" id="GO:0051762">
    <property type="term" value="P:sesquiterpene biosynthetic process"/>
    <property type="evidence" value="ECO:0007669"/>
    <property type="project" value="TreeGrafter"/>
</dbReference>
<dbReference type="GO" id="GO:0009975">
    <property type="term" value="F:cyclase activity"/>
    <property type="evidence" value="ECO:0007669"/>
    <property type="project" value="TreeGrafter"/>
</dbReference>
<dbReference type="Proteomes" id="UP000015105">
    <property type="component" value="Chromosome 5D"/>
</dbReference>
<dbReference type="EnsemblPlants" id="AET5Gv20385700.2">
    <property type="protein sequence ID" value="AET5Gv20385700.2"/>
    <property type="gene ID" value="AET5Gv20385700"/>
</dbReference>
<dbReference type="NCBIfam" id="TIGR01571">
    <property type="entry name" value="A_thal_Cys_rich"/>
    <property type="match status" value="1"/>
</dbReference>
<dbReference type="Pfam" id="PF11204">
    <property type="entry name" value="DUF2985"/>
    <property type="match status" value="1"/>
</dbReference>
<dbReference type="AlphaFoldDB" id="A0A453KDS7"/>
<evidence type="ECO:0000313" key="4">
    <source>
        <dbReference type="Proteomes" id="UP000015105"/>
    </source>
</evidence>
<evidence type="ECO:0000256" key="1">
    <source>
        <dbReference type="SAM" id="MobiDB-lite"/>
    </source>
</evidence>
<name>A0A453KDS7_AEGTS</name>
<dbReference type="Pfam" id="PF04749">
    <property type="entry name" value="PLAC8"/>
    <property type="match status" value="1"/>
</dbReference>
<feature type="transmembrane region" description="Helical" evidence="2">
    <location>
        <begin position="206"/>
        <end position="224"/>
    </location>
</feature>
<keyword evidence="2" id="KW-0472">Membrane</keyword>
<keyword evidence="2" id="KW-0812">Transmembrane</keyword>
<protein>
    <recommendedName>
        <fullName evidence="5">PLAC8 family protein</fullName>
    </recommendedName>
</protein>
<feature type="transmembrane region" description="Helical" evidence="2">
    <location>
        <begin position="308"/>
        <end position="329"/>
    </location>
</feature>
<reference evidence="4" key="2">
    <citation type="journal article" date="2017" name="Nat. Plants">
        <title>The Aegilops tauschii genome reveals multiple impacts of transposons.</title>
        <authorList>
            <person name="Zhao G."/>
            <person name="Zou C."/>
            <person name="Li K."/>
            <person name="Wang K."/>
            <person name="Li T."/>
            <person name="Gao L."/>
            <person name="Zhang X."/>
            <person name="Wang H."/>
            <person name="Yang Z."/>
            <person name="Liu X."/>
            <person name="Jiang W."/>
            <person name="Mao L."/>
            <person name="Kong X."/>
            <person name="Jiao Y."/>
            <person name="Jia J."/>
        </authorList>
    </citation>
    <scope>NUCLEOTIDE SEQUENCE [LARGE SCALE GENOMIC DNA]</scope>
    <source>
        <strain evidence="4">cv. AL8/78</strain>
    </source>
</reference>
<dbReference type="PANTHER" id="PTHR31045">
    <property type="entry name" value="PLAC8 FAMILY PROTEIN-RELATED"/>
    <property type="match status" value="1"/>
</dbReference>
<reference evidence="3" key="3">
    <citation type="journal article" date="2017" name="Nature">
        <title>Genome sequence of the progenitor of the wheat D genome Aegilops tauschii.</title>
        <authorList>
            <person name="Luo M.C."/>
            <person name="Gu Y.Q."/>
            <person name="Puiu D."/>
            <person name="Wang H."/>
            <person name="Twardziok S.O."/>
            <person name="Deal K.R."/>
            <person name="Huo N."/>
            <person name="Zhu T."/>
            <person name="Wang L."/>
            <person name="Wang Y."/>
            <person name="McGuire P.E."/>
            <person name="Liu S."/>
            <person name="Long H."/>
            <person name="Ramasamy R.K."/>
            <person name="Rodriguez J.C."/>
            <person name="Van S.L."/>
            <person name="Yuan L."/>
            <person name="Wang Z."/>
            <person name="Xia Z."/>
            <person name="Xiao L."/>
            <person name="Anderson O.D."/>
            <person name="Ouyang S."/>
            <person name="Liang Y."/>
            <person name="Zimin A.V."/>
            <person name="Pertea G."/>
            <person name="Qi P."/>
            <person name="Bennetzen J.L."/>
            <person name="Dai X."/>
            <person name="Dawson M.W."/>
            <person name="Muller H.G."/>
            <person name="Kugler K."/>
            <person name="Rivarola-Duarte L."/>
            <person name="Spannagl M."/>
            <person name="Mayer K.F.X."/>
            <person name="Lu F.H."/>
            <person name="Bevan M.W."/>
            <person name="Leroy P."/>
            <person name="Li P."/>
            <person name="You F.M."/>
            <person name="Sun Q."/>
            <person name="Liu Z."/>
            <person name="Lyons E."/>
            <person name="Wicker T."/>
            <person name="Salzberg S.L."/>
            <person name="Devos K.M."/>
            <person name="Dvorak J."/>
        </authorList>
    </citation>
    <scope>NUCLEOTIDE SEQUENCE [LARGE SCALE GENOMIC DNA]</scope>
    <source>
        <strain evidence="3">cv. AL8/78</strain>
    </source>
</reference>
<feature type="compositionally biased region" description="Pro residues" evidence="1">
    <location>
        <begin position="476"/>
        <end position="506"/>
    </location>
</feature>
<evidence type="ECO:0008006" key="5">
    <source>
        <dbReference type="Google" id="ProtNLM"/>
    </source>
</evidence>
<keyword evidence="2" id="KW-1133">Transmembrane helix</keyword>
<dbReference type="InterPro" id="IPR021369">
    <property type="entry name" value="DUF2985"/>
</dbReference>
<dbReference type="InterPro" id="IPR006461">
    <property type="entry name" value="PLAC_motif_containing"/>
</dbReference>